<comment type="caution">
    <text evidence="2">The sequence shown here is derived from an EMBL/GenBank/DDBJ whole genome shotgun (WGS) entry which is preliminary data.</text>
</comment>
<keyword evidence="1" id="KW-1133">Transmembrane helix</keyword>
<accession>A0ABW4MHG5</accession>
<keyword evidence="1" id="KW-0472">Membrane</keyword>
<dbReference type="Proteomes" id="UP001597227">
    <property type="component" value="Unassembled WGS sequence"/>
</dbReference>
<organism evidence="2 3">
    <name type="scientific">Fredinandcohnia salidurans</name>
    <dbReference type="NCBI Taxonomy" id="2595041"/>
    <lineage>
        <taxon>Bacteria</taxon>
        <taxon>Bacillati</taxon>
        <taxon>Bacillota</taxon>
        <taxon>Bacilli</taxon>
        <taxon>Bacillales</taxon>
        <taxon>Bacillaceae</taxon>
        <taxon>Fredinandcohnia</taxon>
    </lineage>
</organism>
<feature type="transmembrane region" description="Helical" evidence="1">
    <location>
        <begin position="46"/>
        <end position="68"/>
    </location>
</feature>
<evidence type="ECO:0008006" key="4">
    <source>
        <dbReference type="Google" id="ProtNLM"/>
    </source>
</evidence>
<evidence type="ECO:0000256" key="1">
    <source>
        <dbReference type="SAM" id="Phobius"/>
    </source>
</evidence>
<dbReference type="EMBL" id="JBHUEK010000004">
    <property type="protein sequence ID" value="MFD1777285.1"/>
    <property type="molecule type" value="Genomic_DNA"/>
</dbReference>
<evidence type="ECO:0000313" key="2">
    <source>
        <dbReference type="EMBL" id="MFD1777285.1"/>
    </source>
</evidence>
<reference evidence="3" key="1">
    <citation type="journal article" date="2019" name="Int. J. Syst. Evol. Microbiol.">
        <title>The Global Catalogue of Microorganisms (GCM) 10K type strain sequencing project: providing services to taxonomists for standard genome sequencing and annotation.</title>
        <authorList>
            <consortium name="The Broad Institute Genomics Platform"/>
            <consortium name="The Broad Institute Genome Sequencing Center for Infectious Disease"/>
            <person name="Wu L."/>
            <person name="Ma J."/>
        </authorList>
    </citation>
    <scope>NUCLEOTIDE SEQUENCE [LARGE SCALE GENOMIC DNA]</scope>
    <source>
        <strain evidence="3">CCUG 15531</strain>
    </source>
</reference>
<name>A0ABW4MHG5_9BACI</name>
<protein>
    <recommendedName>
        <fullName evidence="4">GerMN domain-containing protein</fullName>
    </recommendedName>
</protein>
<dbReference type="RefSeq" id="WP_304218222.1">
    <property type="nucleotide sequence ID" value="NZ_JBHUEK010000004.1"/>
</dbReference>
<sequence>MKNSKWSDEQLEQMLSQMPGIKDKRKPQEIYQNITLKMNKKKRKMWLVPTLASAAAVLLLFILAPSFINNMNSSSSDSAEMARENTNIAMDSENREAASKDASFNTLEKAEEPQQNEEAGIFSFEEQPSNSYTVNSVGENEVLLTYGVYLGGVMFPSVVSVIVESNGENVVEQWQKTVPRVNEAIRKNKEWGIDEISNSYFEDFSEVVTKDNSKAVRVDVNNSINTESFATAEAAEFSHTISSFRYLLEDYQHVELFQNNQQGITIGQSGIIENNIDVEKDTKKAYLYYVNDHSDRKILALTYEDFNTIEQALEAMKAEANQGDYTLHPPIISEIKQIKANGTNLEIHFSDDAVLENTDNYILMLDAIMLTAKEFNFDTVTFYGNIDQIGDVRIGEPVPVPLAPNLIQLQ</sequence>
<evidence type="ECO:0000313" key="3">
    <source>
        <dbReference type="Proteomes" id="UP001597227"/>
    </source>
</evidence>
<keyword evidence="3" id="KW-1185">Reference proteome</keyword>
<proteinExistence type="predicted"/>
<keyword evidence="1" id="KW-0812">Transmembrane</keyword>
<gene>
    <name evidence="2" type="ORF">ACFSFW_01145</name>
</gene>